<dbReference type="Proteomes" id="UP001492380">
    <property type="component" value="Unassembled WGS sequence"/>
</dbReference>
<organism evidence="1 2">
    <name type="scientific">Phyllosticta capitalensis</name>
    <dbReference type="NCBI Taxonomy" id="121624"/>
    <lineage>
        <taxon>Eukaryota</taxon>
        <taxon>Fungi</taxon>
        <taxon>Dikarya</taxon>
        <taxon>Ascomycota</taxon>
        <taxon>Pezizomycotina</taxon>
        <taxon>Dothideomycetes</taxon>
        <taxon>Dothideomycetes incertae sedis</taxon>
        <taxon>Botryosphaeriales</taxon>
        <taxon>Phyllostictaceae</taxon>
        <taxon>Phyllosticta</taxon>
    </lineage>
</organism>
<protein>
    <submittedName>
        <fullName evidence="1">Uncharacterized protein</fullName>
    </submittedName>
</protein>
<proteinExistence type="predicted"/>
<sequence>MCTVDGLVQESIKTPPARLRKTHQAGGGGDGELDHIVALTVVLHLAPGRSSSALPMNPLLSLGPSTWTCLNTMSALAVCWNSARVRAAKYELKPGSSHTIDPLSIAIELRNGKAVEILLERKPWQLRQPFDSQHHQFLATSPCSRLSRVTALLPFFSLFFPPSDTLKRRGSMHSHLFRQWRNS</sequence>
<reference evidence="1 2" key="1">
    <citation type="submission" date="2024-04" db="EMBL/GenBank/DDBJ databases">
        <title>Phyllosticta paracitricarpa is synonymous to the EU quarantine fungus P. citricarpa based on phylogenomic analyses.</title>
        <authorList>
            <consortium name="Lawrence Berkeley National Laboratory"/>
            <person name="Van Ingen-Buijs V.A."/>
            <person name="Van Westerhoven A.C."/>
            <person name="Haridas S."/>
            <person name="Skiadas P."/>
            <person name="Martin F."/>
            <person name="Groenewald J.Z."/>
            <person name="Crous P.W."/>
            <person name="Seidl M.F."/>
        </authorList>
    </citation>
    <scope>NUCLEOTIDE SEQUENCE [LARGE SCALE GENOMIC DNA]</scope>
    <source>
        <strain evidence="1 2">CBS 123374</strain>
    </source>
</reference>
<dbReference type="EMBL" id="JBBWRZ010000015">
    <property type="protein sequence ID" value="KAK8222685.1"/>
    <property type="molecule type" value="Genomic_DNA"/>
</dbReference>
<keyword evidence="2" id="KW-1185">Reference proteome</keyword>
<gene>
    <name evidence="1" type="ORF">HDK90DRAFT_119783</name>
</gene>
<name>A0ABR1Y8M0_9PEZI</name>
<evidence type="ECO:0000313" key="1">
    <source>
        <dbReference type="EMBL" id="KAK8222685.1"/>
    </source>
</evidence>
<accession>A0ABR1Y8M0</accession>
<evidence type="ECO:0000313" key="2">
    <source>
        <dbReference type="Proteomes" id="UP001492380"/>
    </source>
</evidence>
<comment type="caution">
    <text evidence="1">The sequence shown here is derived from an EMBL/GenBank/DDBJ whole genome shotgun (WGS) entry which is preliminary data.</text>
</comment>